<dbReference type="EMBL" id="MKQR01000011">
    <property type="protein sequence ID" value="OLR93278.1"/>
    <property type="molecule type" value="Genomic_DNA"/>
</dbReference>
<gene>
    <name evidence="1" type="ORF">BJP25_17505</name>
</gene>
<protein>
    <recommendedName>
        <fullName evidence="3">MIP18 family-like domain-containing protein</fullName>
    </recommendedName>
</protein>
<accession>A0A1Q9LMM1</accession>
<name>A0A1Q9LMM1_9PSEU</name>
<evidence type="ECO:0008006" key="3">
    <source>
        <dbReference type="Google" id="ProtNLM"/>
    </source>
</evidence>
<sequence length="111" mass="11254">MTPRTEAVDAVLAALDLVDGVRPAAPVAPGLLPWDVNALAVDLLDDTAVVHLVALSFPLAPVLDSASAAVRAALAGTRWGAAEVRLVVTGVDAAAFTGTAPRRDLDHPIGS</sequence>
<proteinExistence type="predicted"/>
<dbReference type="RefSeq" id="WP_075974981.1">
    <property type="nucleotide sequence ID" value="NZ_MKQR01000011.1"/>
</dbReference>
<organism evidence="1 2">
    <name type="scientific">Actinokineospora bangkokensis</name>
    <dbReference type="NCBI Taxonomy" id="1193682"/>
    <lineage>
        <taxon>Bacteria</taxon>
        <taxon>Bacillati</taxon>
        <taxon>Actinomycetota</taxon>
        <taxon>Actinomycetes</taxon>
        <taxon>Pseudonocardiales</taxon>
        <taxon>Pseudonocardiaceae</taxon>
        <taxon>Actinokineospora</taxon>
    </lineage>
</organism>
<evidence type="ECO:0000313" key="1">
    <source>
        <dbReference type="EMBL" id="OLR93278.1"/>
    </source>
</evidence>
<dbReference type="Proteomes" id="UP000186040">
    <property type="component" value="Unassembled WGS sequence"/>
</dbReference>
<reference evidence="1 2" key="1">
    <citation type="submission" date="2016-10" db="EMBL/GenBank/DDBJ databases">
        <title>The Draft Genome Sequence of Actinokineospora bangkokensis 44EHWT reveals the biosynthetic pathway of antifungal compounds Thailandins with unusual extender unit butylmalonyl-CoA.</title>
        <authorList>
            <person name="Greule A."/>
            <person name="Intra B."/>
            <person name="Flemming S."/>
            <person name="Rommel M.G."/>
            <person name="Panbangred W."/>
            <person name="Bechthold A."/>
        </authorList>
    </citation>
    <scope>NUCLEOTIDE SEQUENCE [LARGE SCALE GENOMIC DNA]</scope>
    <source>
        <strain evidence="1 2">44EHW</strain>
    </source>
</reference>
<dbReference type="AlphaFoldDB" id="A0A1Q9LMM1"/>
<evidence type="ECO:0000313" key="2">
    <source>
        <dbReference type="Proteomes" id="UP000186040"/>
    </source>
</evidence>
<dbReference type="STRING" id="1193682.BJP25_17505"/>
<comment type="caution">
    <text evidence="1">The sequence shown here is derived from an EMBL/GenBank/DDBJ whole genome shotgun (WGS) entry which is preliminary data.</text>
</comment>
<keyword evidence="2" id="KW-1185">Reference proteome</keyword>